<feature type="short sequence motif" description="'KMSKS' region" evidence="16">
    <location>
        <begin position="297"/>
        <end position="301"/>
    </location>
</feature>
<evidence type="ECO:0000256" key="11">
    <source>
        <dbReference type="ARBA" id="ARBA00022840"/>
    </source>
</evidence>
<evidence type="ECO:0000256" key="12">
    <source>
        <dbReference type="ARBA" id="ARBA00022884"/>
    </source>
</evidence>
<comment type="caution">
    <text evidence="16">Lacks conserved residue(s) required for the propagation of feature annotation.</text>
</comment>
<dbReference type="Gene3D" id="2.40.50.140">
    <property type="entry name" value="Nucleic acid-binding proteins"/>
    <property type="match status" value="1"/>
</dbReference>
<keyword evidence="12 16" id="KW-0694">RNA-binding</keyword>
<dbReference type="InterPro" id="IPR032678">
    <property type="entry name" value="tRNA-synt_1_cat_dom"/>
</dbReference>
<name>A0A151B2C7_9FIRM</name>
<evidence type="ECO:0000256" key="14">
    <source>
        <dbReference type="ARBA" id="ARBA00023146"/>
    </source>
</evidence>
<keyword evidence="7 16" id="KW-0436">Ligase</keyword>
<dbReference type="InterPro" id="IPR013155">
    <property type="entry name" value="M/V/L/I-tRNA-synth_anticd-bd"/>
</dbReference>
<keyword evidence="13 16" id="KW-0648">Protein biosynthesis</keyword>
<dbReference type="InterPro" id="IPR002547">
    <property type="entry name" value="tRNA-bd_dom"/>
</dbReference>
<dbReference type="EC" id="6.1.1.10" evidence="16"/>
<evidence type="ECO:0000313" key="18">
    <source>
        <dbReference type="EMBL" id="KYH33817.1"/>
    </source>
</evidence>
<dbReference type="InterPro" id="IPR041872">
    <property type="entry name" value="Anticodon_Met"/>
</dbReference>
<proteinExistence type="inferred from homology"/>
<keyword evidence="5 16" id="KW-0963">Cytoplasm</keyword>
<dbReference type="NCBIfam" id="TIGR00398">
    <property type="entry name" value="metG"/>
    <property type="match status" value="1"/>
</dbReference>
<evidence type="ECO:0000256" key="3">
    <source>
        <dbReference type="ARBA" id="ARBA00006590"/>
    </source>
</evidence>
<evidence type="ECO:0000256" key="4">
    <source>
        <dbReference type="ARBA" id="ARBA00011738"/>
    </source>
</evidence>
<keyword evidence="11 16" id="KW-0067">ATP-binding</keyword>
<dbReference type="Proteomes" id="UP000075670">
    <property type="component" value="Unassembled WGS sequence"/>
</dbReference>
<dbReference type="FunFam" id="2.170.220.10:FF:000002">
    <property type="entry name" value="Methionine--tRNA ligase"/>
    <property type="match status" value="1"/>
</dbReference>
<reference evidence="18 19" key="1">
    <citation type="submission" date="2016-02" db="EMBL/GenBank/DDBJ databases">
        <title>Genome sequence of Moorella mulderi DSM 14980.</title>
        <authorList>
            <person name="Poehlein A."/>
            <person name="Daniel R."/>
        </authorList>
    </citation>
    <scope>NUCLEOTIDE SEQUENCE [LARGE SCALE GENOMIC DNA]</scope>
    <source>
        <strain evidence="18 19">DSM 14980</strain>
    </source>
</reference>
<evidence type="ECO:0000256" key="16">
    <source>
        <dbReference type="HAMAP-Rule" id="MF_01228"/>
    </source>
</evidence>
<evidence type="ECO:0000256" key="8">
    <source>
        <dbReference type="ARBA" id="ARBA00022723"/>
    </source>
</evidence>
<comment type="caution">
    <text evidence="18">The sequence shown here is derived from an EMBL/GenBank/DDBJ whole genome shotgun (WGS) entry which is preliminary data.</text>
</comment>
<comment type="similarity">
    <text evidence="3 16">Belongs to the class-I aminoacyl-tRNA synthetase family. MetG type 2A subfamily.</text>
</comment>
<dbReference type="GO" id="GO:0004825">
    <property type="term" value="F:methionine-tRNA ligase activity"/>
    <property type="evidence" value="ECO:0007669"/>
    <property type="project" value="UniProtKB-UniRule"/>
</dbReference>
<dbReference type="InterPro" id="IPR023457">
    <property type="entry name" value="Met-tRNA_synth_2"/>
</dbReference>
<evidence type="ECO:0000256" key="7">
    <source>
        <dbReference type="ARBA" id="ARBA00022598"/>
    </source>
</evidence>
<evidence type="ECO:0000313" key="19">
    <source>
        <dbReference type="Proteomes" id="UP000075670"/>
    </source>
</evidence>
<dbReference type="CDD" id="cd00814">
    <property type="entry name" value="MetRS_core"/>
    <property type="match status" value="1"/>
</dbReference>
<dbReference type="NCBIfam" id="TIGR00399">
    <property type="entry name" value="metG_C_term"/>
    <property type="match status" value="1"/>
</dbReference>
<feature type="binding site" evidence="16">
    <location>
        <position position="145"/>
    </location>
    <ligand>
        <name>Zn(2+)</name>
        <dbReference type="ChEBI" id="CHEBI:29105"/>
    </ligand>
</feature>
<comment type="subunit">
    <text evidence="4 16">Homodimer.</text>
</comment>
<comment type="function">
    <text evidence="1 16">Is required not only for elongation of protein synthesis but also for the initiation of all mRNA translation through initiator tRNA(fMet) aminoacylation.</text>
</comment>
<evidence type="ECO:0000256" key="1">
    <source>
        <dbReference type="ARBA" id="ARBA00003314"/>
    </source>
</evidence>
<dbReference type="PROSITE" id="PS50886">
    <property type="entry name" value="TRBD"/>
    <property type="match status" value="1"/>
</dbReference>
<evidence type="ECO:0000259" key="17">
    <source>
        <dbReference type="PROSITE" id="PS50886"/>
    </source>
</evidence>
<dbReference type="Pfam" id="PF01588">
    <property type="entry name" value="tRNA_bind"/>
    <property type="match status" value="1"/>
</dbReference>
<dbReference type="RefSeq" id="WP_062281084.1">
    <property type="nucleotide sequence ID" value="NZ_LTBC01000001.1"/>
</dbReference>
<dbReference type="Gene3D" id="1.10.730.10">
    <property type="entry name" value="Isoleucyl-tRNA Synthetase, Domain 1"/>
    <property type="match status" value="1"/>
</dbReference>
<feature type="binding site" evidence="16">
    <location>
        <position position="128"/>
    </location>
    <ligand>
        <name>Zn(2+)</name>
        <dbReference type="ChEBI" id="CHEBI:29105"/>
    </ligand>
</feature>
<dbReference type="CDD" id="cd07957">
    <property type="entry name" value="Anticodon_Ia_Met"/>
    <property type="match status" value="1"/>
</dbReference>
<evidence type="ECO:0000256" key="9">
    <source>
        <dbReference type="ARBA" id="ARBA00022741"/>
    </source>
</evidence>
<dbReference type="GO" id="GO:0006431">
    <property type="term" value="P:methionyl-tRNA aminoacylation"/>
    <property type="evidence" value="ECO:0007669"/>
    <property type="project" value="UniProtKB-UniRule"/>
</dbReference>
<evidence type="ECO:0000256" key="13">
    <source>
        <dbReference type="ARBA" id="ARBA00022917"/>
    </source>
</evidence>
<dbReference type="Pfam" id="PF01406">
    <property type="entry name" value="tRNA-synt_1e"/>
    <property type="match status" value="1"/>
</dbReference>
<dbReference type="CDD" id="cd02800">
    <property type="entry name" value="tRNA_bind_EcMetRS_like"/>
    <property type="match status" value="1"/>
</dbReference>
<dbReference type="NCBIfam" id="NF008900">
    <property type="entry name" value="PRK12267.1"/>
    <property type="match status" value="1"/>
</dbReference>
<dbReference type="GO" id="GO:0005524">
    <property type="term" value="F:ATP binding"/>
    <property type="evidence" value="ECO:0007669"/>
    <property type="project" value="UniProtKB-UniRule"/>
</dbReference>
<dbReference type="Gene3D" id="3.40.50.620">
    <property type="entry name" value="HUPs"/>
    <property type="match status" value="1"/>
</dbReference>
<comment type="cofactor">
    <cofactor evidence="16">
        <name>Zn(2+)</name>
        <dbReference type="ChEBI" id="CHEBI:29105"/>
    </cofactor>
    <text evidence="16">Binds 1 zinc ion per subunit.</text>
</comment>
<comment type="subcellular location">
    <subcellularLocation>
        <location evidence="2 16">Cytoplasm</location>
    </subcellularLocation>
</comment>
<dbReference type="Pfam" id="PF09334">
    <property type="entry name" value="tRNA-synt_1g"/>
    <property type="match status" value="1"/>
</dbReference>
<feature type="short sequence motif" description="'HIGH' region" evidence="16">
    <location>
        <begin position="13"/>
        <end position="23"/>
    </location>
</feature>
<dbReference type="HAMAP" id="MF_01228">
    <property type="entry name" value="Met_tRNA_synth_type2"/>
    <property type="match status" value="1"/>
</dbReference>
<dbReference type="SUPFAM" id="SSF52374">
    <property type="entry name" value="Nucleotidylyl transferase"/>
    <property type="match status" value="1"/>
</dbReference>
<dbReference type="PATRIC" id="fig|1122241.3.peg.562"/>
<dbReference type="FunFam" id="1.10.730.10:FF:000026">
    <property type="entry name" value="Methionine--tRNA ligase"/>
    <property type="match status" value="1"/>
</dbReference>
<dbReference type="PANTHER" id="PTHR43326:SF1">
    <property type="entry name" value="METHIONINE--TRNA LIGASE, MITOCHONDRIAL"/>
    <property type="match status" value="1"/>
</dbReference>
<dbReference type="OrthoDB" id="9810191at2"/>
<sequence length="651" mass="73405">MGDKVFYVTTPIYYPSDKLHIGHALTTTMADTLARYKRLRGYDVYFLTGSDEHGQKIQRKAREADLPPQKYVDRIVATFQELWRRLNISYNDFIRTTEPRHTRVVQHLLQKIYDQGDIYKSTYEGWYCTPCETFWTERQLKDGNCPDCGRPVELVKEESYFFRMSKYADRLLQYIKEHPDFILPVSRRNEMISFIEGGLEDLCISRTTFDWGIPVPMDPRHVIYVWFDALTNYISALGYGTEDDHLFRKYWPAAVHLVGKDIVRFHTIIWPIILMAAGIDPPRQVFGHGWLLVDGGKMSKSKGNVVDPMVLIDRYGADAIRYFLLREMPYGADGYYSEEALITRLNTDLANDFGNLLSRTTAMIEKFNGGVIAAPSAPEPLDEELKAIARAVPDEVDAALNNFEFARALTAIWRLVNRANKYIEETAPWALAKDPLKKPRLQTVLYNLAEAMRQATIMVGPFMPGVPARVWEQLGLADVPAALTWESLATWGGIPAGTRVKRGPALFPRIELNEQEGEGPVAVQETPAAASPAVKEETVAKPGEEEITIEEFARIKLRVAEVLAAEKVANADKLLKLEVKVGDERRTIVAGIARYYRPEELVGKKVVIVANLKPAKLRGIVSQGMVLAAVAGDTLSLITPERAIQDGAQVR</sequence>
<evidence type="ECO:0000256" key="15">
    <source>
        <dbReference type="ARBA" id="ARBA00047364"/>
    </source>
</evidence>
<feature type="domain" description="TRNA-binding" evidence="17">
    <location>
        <begin position="551"/>
        <end position="651"/>
    </location>
</feature>
<keyword evidence="9 16" id="KW-0547">Nucleotide-binding</keyword>
<dbReference type="InterPro" id="IPR012340">
    <property type="entry name" value="NA-bd_OB-fold"/>
</dbReference>
<feature type="binding site" evidence="16">
    <location>
        <position position="148"/>
    </location>
    <ligand>
        <name>Zn(2+)</name>
        <dbReference type="ChEBI" id="CHEBI:29105"/>
    </ligand>
</feature>
<keyword evidence="6 16" id="KW-0820">tRNA-binding</keyword>
<dbReference type="InterPro" id="IPR009080">
    <property type="entry name" value="tRNAsynth_Ia_anticodon-bd"/>
</dbReference>
<dbReference type="InterPro" id="IPR014758">
    <property type="entry name" value="Met-tRNA_synth"/>
</dbReference>
<feature type="binding site" evidence="16">
    <location>
        <position position="131"/>
    </location>
    <ligand>
        <name>Zn(2+)</name>
        <dbReference type="ChEBI" id="CHEBI:29105"/>
    </ligand>
</feature>
<keyword evidence="8 16" id="KW-0479">Metal-binding</keyword>
<dbReference type="InterPro" id="IPR001412">
    <property type="entry name" value="aa-tRNA-synth_I_CS"/>
</dbReference>
<dbReference type="PRINTS" id="PR01041">
    <property type="entry name" value="TRNASYNTHMET"/>
</dbReference>
<evidence type="ECO:0000256" key="10">
    <source>
        <dbReference type="ARBA" id="ARBA00022833"/>
    </source>
</evidence>
<dbReference type="InterPro" id="IPR033911">
    <property type="entry name" value="MetRS_core"/>
</dbReference>
<keyword evidence="10 16" id="KW-0862">Zinc</keyword>
<evidence type="ECO:0000256" key="6">
    <source>
        <dbReference type="ARBA" id="ARBA00022555"/>
    </source>
</evidence>
<organism evidence="18 19">
    <name type="scientific">Moorella mulderi DSM 14980</name>
    <dbReference type="NCBI Taxonomy" id="1122241"/>
    <lineage>
        <taxon>Bacteria</taxon>
        <taxon>Bacillati</taxon>
        <taxon>Bacillota</taxon>
        <taxon>Clostridia</taxon>
        <taxon>Neomoorellales</taxon>
        <taxon>Neomoorellaceae</taxon>
        <taxon>Neomoorella</taxon>
    </lineage>
</organism>
<dbReference type="GO" id="GO:0046872">
    <property type="term" value="F:metal ion binding"/>
    <property type="evidence" value="ECO:0007669"/>
    <property type="project" value="UniProtKB-KW"/>
</dbReference>
<dbReference type="EMBL" id="LTBC01000001">
    <property type="protein sequence ID" value="KYH33817.1"/>
    <property type="molecule type" value="Genomic_DNA"/>
</dbReference>
<dbReference type="AlphaFoldDB" id="A0A151B2C7"/>
<dbReference type="SUPFAM" id="SSF50249">
    <property type="entry name" value="Nucleic acid-binding proteins"/>
    <property type="match status" value="1"/>
</dbReference>
<dbReference type="Gene3D" id="2.170.220.10">
    <property type="match status" value="1"/>
</dbReference>
<gene>
    <name evidence="16 18" type="primary">metG</name>
    <name evidence="18" type="ORF">MOMUL_05330</name>
</gene>
<evidence type="ECO:0000256" key="2">
    <source>
        <dbReference type="ARBA" id="ARBA00004496"/>
    </source>
</evidence>
<dbReference type="InterPro" id="IPR014729">
    <property type="entry name" value="Rossmann-like_a/b/a_fold"/>
</dbReference>
<protein>
    <recommendedName>
        <fullName evidence="16">Methionine--tRNA ligase</fullName>
        <ecNumber evidence="16">6.1.1.10</ecNumber>
    </recommendedName>
    <alternativeName>
        <fullName evidence="16">Methionyl-tRNA synthetase</fullName>
        <shortName evidence="16">MetRS</shortName>
    </alternativeName>
</protein>
<dbReference type="PROSITE" id="PS00178">
    <property type="entry name" value="AA_TRNA_LIGASE_I"/>
    <property type="match status" value="1"/>
</dbReference>
<dbReference type="FunFam" id="2.40.50.140:FF:000042">
    <property type="entry name" value="Methionine--tRNA ligase"/>
    <property type="match status" value="1"/>
</dbReference>
<dbReference type="InterPro" id="IPR015413">
    <property type="entry name" value="Methionyl/Leucyl_tRNA_Synth"/>
</dbReference>
<keyword evidence="19" id="KW-1185">Reference proteome</keyword>
<dbReference type="SUPFAM" id="SSF47323">
    <property type="entry name" value="Anticodon-binding domain of a subclass of class I aminoacyl-tRNA synthetases"/>
    <property type="match status" value="1"/>
</dbReference>
<dbReference type="PANTHER" id="PTHR43326">
    <property type="entry name" value="METHIONYL-TRNA SYNTHETASE"/>
    <property type="match status" value="1"/>
</dbReference>
<comment type="catalytic activity">
    <reaction evidence="15 16">
        <text>tRNA(Met) + L-methionine + ATP = L-methionyl-tRNA(Met) + AMP + diphosphate</text>
        <dbReference type="Rhea" id="RHEA:13481"/>
        <dbReference type="Rhea" id="RHEA-COMP:9667"/>
        <dbReference type="Rhea" id="RHEA-COMP:9698"/>
        <dbReference type="ChEBI" id="CHEBI:30616"/>
        <dbReference type="ChEBI" id="CHEBI:33019"/>
        <dbReference type="ChEBI" id="CHEBI:57844"/>
        <dbReference type="ChEBI" id="CHEBI:78442"/>
        <dbReference type="ChEBI" id="CHEBI:78530"/>
        <dbReference type="ChEBI" id="CHEBI:456215"/>
        <dbReference type="EC" id="6.1.1.10"/>
    </reaction>
</comment>
<evidence type="ECO:0000256" key="5">
    <source>
        <dbReference type="ARBA" id="ARBA00022490"/>
    </source>
</evidence>
<dbReference type="InterPro" id="IPR004495">
    <property type="entry name" value="Met-tRNA-synth_bsu_C"/>
</dbReference>
<accession>A0A151B2C7</accession>
<keyword evidence="14 16" id="KW-0030">Aminoacyl-tRNA synthetase</keyword>
<dbReference type="GO" id="GO:0005737">
    <property type="term" value="C:cytoplasm"/>
    <property type="evidence" value="ECO:0007669"/>
    <property type="project" value="UniProtKB-SubCell"/>
</dbReference>
<dbReference type="Pfam" id="PF08264">
    <property type="entry name" value="Anticodon_1"/>
    <property type="match status" value="1"/>
</dbReference>
<dbReference type="GO" id="GO:0000049">
    <property type="term" value="F:tRNA binding"/>
    <property type="evidence" value="ECO:0007669"/>
    <property type="project" value="UniProtKB-UniRule"/>
</dbReference>